<organism evidence="3">
    <name type="scientific">Lepeophtheirus salmonis</name>
    <name type="common">Salmon louse</name>
    <name type="synonym">Caligus salmonis</name>
    <dbReference type="NCBI Taxonomy" id="72036"/>
    <lineage>
        <taxon>Eukaryota</taxon>
        <taxon>Metazoa</taxon>
        <taxon>Ecdysozoa</taxon>
        <taxon>Arthropoda</taxon>
        <taxon>Crustacea</taxon>
        <taxon>Multicrustacea</taxon>
        <taxon>Hexanauplia</taxon>
        <taxon>Copepoda</taxon>
        <taxon>Siphonostomatoida</taxon>
        <taxon>Caligidae</taxon>
        <taxon>Lepeophtheirus</taxon>
    </lineage>
</organism>
<dbReference type="SUPFAM" id="SSF51735">
    <property type="entry name" value="NAD(P)-binding Rossmann-fold domains"/>
    <property type="match status" value="1"/>
</dbReference>
<protein>
    <submittedName>
        <fullName evidence="4">Dehydrogenase/reductase (SDR family) member 11b [Danio rerio]</fullName>
    </submittedName>
    <submittedName>
        <fullName evidence="3">Dehydrogenase/reductase SDR family member 11</fullName>
    </submittedName>
</protein>
<evidence type="ECO:0000313" key="3">
    <source>
        <dbReference type="EMBL" id="ADD38088.1"/>
    </source>
</evidence>
<dbReference type="OMA" id="RSMQQRD"/>
<dbReference type="Gene3D" id="3.40.50.720">
    <property type="entry name" value="NAD(P)-binding Rossmann-like Domain"/>
    <property type="match status" value="1"/>
</dbReference>
<comment type="similarity">
    <text evidence="1">Belongs to the short-chain dehydrogenases/reductases (SDR) family.</text>
</comment>
<dbReference type="GO" id="GO:0016491">
    <property type="term" value="F:oxidoreductase activity"/>
    <property type="evidence" value="ECO:0007669"/>
    <property type="project" value="UniProtKB-KW"/>
</dbReference>
<proteinExistence type="evidence at transcript level"/>
<dbReference type="InterPro" id="IPR036291">
    <property type="entry name" value="NAD(P)-bd_dom_sf"/>
</dbReference>
<reference evidence="4" key="2">
    <citation type="submission" date="2014-05" db="EMBL/GenBank/DDBJ databases">
        <authorList>
            <person name="Chronopoulou M."/>
        </authorList>
    </citation>
    <scope>NUCLEOTIDE SEQUENCE</scope>
    <source>
        <tissue evidence="4">Whole organism</tissue>
    </source>
</reference>
<dbReference type="Pfam" id="PF00106">
    <property type="entry name" value="adh_short"/>
    <property type="match status" value="1"/>
</dbReference>
<evidence type="ECO:0000313" key="4">
    <source>
        <dbReference type="EMBL" id="CDW49016.1"/>
    </source>
</evidence>
<evidence type="ECO:0000256" key="1">
    <source>
        <dbReference type="ARBA" id="ARBA00006484"/>
    </source>
</evidence>
<dbReference type="PRINTS" id="PR00081">
    <property type="entry name" value="GDHRDH"/>
</dbReference>
<dbReference type="PANTHER" id="PTHR43115:SF4">
    <property type="entry name" value="DEHYDROGENASE_REDUCTASE SDR FAMILY MEMBER 11"/>
    <property type="match status" value="1"/>
</dbReference>
<evidence type="ECO:0000256" key="2">
    <source>
        <dbReference type="ARBA" id="ARBA00023002"/>
    </source>
</evidence>
<reference evidence="3" key="1">
    <citation type="submission" date="2010-03" db="EMBL/GenBank/DDBJ databases">
        <title>Atlantic Lepeophtheirus salmonis ESTs and full-length cDNAs.</title>
        <authorList>
            <person name="Yasuike M."/>
            <person name="von Schalburg K."/>
            <person name="Cooper G."/>
            <person name="Leong J."/>
            <person name="Nilsen F."/>
            <person name="Jones S.R.M."/>
            <person name="Koop B.F."/>
        </authorList>
    </citation>
    <scope>NUCLEOTIDE SEQUENCE</scope>
    <source>
        <strain evidence="3">Atlantic form</strain>
        <tissue evidence="3">Mixed tissue</tissue>
    </source>
</reference>
<dbReference type="EMBL" id="HACA01031655">
    <property type="protein sequence ID" value="CDW49016.1"/>
    <property type="molecule type" value="Transcribed_RNA"/>
</dbReference>
<dbReference type="InterPro" id="IPR002347">
    <property type="entry name" value="SDR_fam"/>
</dbReference>
<gene>
    <name evidence="3" type="primary">DHR11</name>
    <name evidence="4" type="synonym">dhrs11b</name>
</gene>
<dbReference type="EMBL" id="BT121158">
    <property type="protein sequence ID" value="ADD38088.1"/>
    <property type="molecule type" value="mRNA"/>
</dbReference>
<name>D3PHQ2_LEPSM</name>
<dbReference type="OrthoDB" id="1933717at2759"/>
<dbReference type="AlphaFoldDB" id="D3PHQ2"/>
<dbReference type="PANTHER" id="PTHR43115">
    <property type="entry name" value="DEHYDROGENASE/REDUCTASE SDR FAMILY MEMBER 11"/>
    <property type="match status" value="1"/>
</dbReference>
<sequence>MEETKVALITGASSGIGAAVLRRLASKGFIVVGCARRVELIEEIASEFPSGRVFPYKCDITSESELKTMFDWVKDKFPETLRIVFANAGCSIDKGLMEGDFTTWRKLMDVNLISPSALTQYAIKYWTDKSPEKGYGKIVYLNSLSAHVRVFRDILRFYGVTKDALNSLARYWRDEVKEKYPNHSICIGEICPGLVKTDFLGAMLGKDDIKTKHINDYFLTAPFILPEEIADAFEHMISTPKNIQIEDIVIRNTKQVL</sequence>
<accession>D3PHQ2</accession>
<keyword evidence="2" id="KW-0560">Oxidoreductase</keyword>